<organism evidence="6 7">
    <name type="scientific">Abyssobacteria bacterium (strain SURF_5)</name>
    <dbReference type="NCBI Taxonomy" id="2093360"/>
    <lineage>
        <taxon>Bacteria</taxon>
        <taxon>Pseudomonadati</taxon>
        <taxon>Candidatus Hydrogenedentota</taxon>
        <taxon>Candidatus Abyssobacteria</taxon>
    </lineage>
</organism>
<dbReference type="Gene3D" id="1.20.58.100">
    <property type="entry name" value="Fumarate reductase/succinate dehydrogenase flavoprotein-like, C-terminal domain"/>
    <property type="match status" value="1"/>
</dbReference>
<dbReference type="AlphaFoldDB" id="A0A3A4NNR3"/>
<dbReference type="InterPro" id="IPR027477">
    <property type="entry name" value="Succ_DH/fumarate_Rdtase_cat_sf"/>
</dbReference>
<dbReference type="SUPFAM" id="SSF46977">
    <property type="entry name" value="Succinate dehydrogenase/fumarate reductase flavoprotein C-terminal domain"/>
    <property type="match status" value="1"/>
</dbReference>
<dbReference type="InterPro" id="IPR003953">
    <property type="entry name" value="FAD-dep_OxRdtase_2_FAD-bd"/>
</dbReference>
<evidence type="ECO:0000256" key="1">
    <source>
        <dbReference type="ARBA" id="ARBA00001974"/>
    </source>
</evidence>
<comment type="caution">
    <text evidence="6">The sequence shown here is derived from an EMBL/GenBank/DDBJ whole genome shotgun (WGS) entry which is preliminary data.</text>
</comment>
<dbReference type="SUPFAM" id="SSF56425">
    <property type="entry name" value="Succinate dehydrogenase/fumarate reductase flavoprotein, catalytic domain"/>
    <property type="match status" value="1"/>
</dbReference>
<protein>
    <submittedName>
        <fullName evidence="6">FAD-binding protein</fullName>
    </submittedName>
</protein>
<dbReference type="Gene3D" id="3.90.700.10">
    <property type="entry name" value="Succinate dehydrogenase/fumarate reductase flavoprotein, catalytic domain"/>
    <property type="match status" value="1"/>
</dbReference>
<evidence type="ECO:0000256" key="3">
    <source>
        <dbReference type="ARBA" id="ARBA00023002"/>
    </source>
</evidence>
<dbReference type="InterPro" id="IPR036188">
    <property type="entry name" value="FAD/NAD-bd_sf"/>
</dbReference>
<dbReference type="GO" id="GO:0000104">
    <property type="term" value="F:succinate dehydrogenase activity"/>
    <property type="evidence" value="ECO:0007669"/>
    <property type="project" value="TreeGrafter"/>
</dbReference>
<dbReference type="InterPro" id="IPR037099">
    <property type="entry name" value="Fum_R/Succ_DH_flav-like_C_sf"/>
</dbReference>
<dbReference type="InterPro" id="IPR015939">
    <property type="entry name" value="Fum_Rdtase/Succ_DH_flav-like_C"/>
</dbReference>
<evidence type="ECO:0000313" key="6">
    <source>
        <dbReference type="EMBL" id="RJP22223.1"/>
    </source>
</evidence>
<feature type="domain" description="Fumarate reductase/succinate dehydrogenase flavoprotein-like C-terminal" evidence="5">
    <location>
        <begin position="461"/>
        <end position="571"/>
    </location>
</feature>
<dbReference type="Proteomes" id="UP000265882">
    <property type="component" value="Unassembled WGS sequence"/>
</dbReference>
<keyword evidence="3" id="KW-0560">Oxidoreductase</keyword>
<dbReference type="PANTHER" id="PTHR11632">
    <property type="entry name" value="SUCCINATE DEHYDROGENASE 2 FLAVOPROTEIN SUBUNIT"/>
    <property type="match status" value="1"/>
</dbReference>
<dbReference type="GO" id="GO:0050660">
    <property type="term" value="F:flavin adenine dinucleotide binding"/>
    <property type="evidence" value="ECO:0007669"/>
    <property type="project" value="TreeGrafter"/>
</dbReference>
<comment type="cofactor">
    <cofactor evidence="1">
        <name>FAD</name>
        <dbReference type="ChEBI" id="CHEBI:57692"/>
    </cofactor>
</comment>
<dbReference type="GO" id="GO:0009061">
    <property type="term" value="P:anaerobic respiration"/>
    <property type="evidence" value="ECO:0007669"/>
    <property type="project" value="TreeGrafter"/>
</dbReference>
<accession>A0A3A4NNR3</accession>
<evidence type="ECO:0000259" key="4">
    <source>
        <dbReference type="Pfam" id="PF00890"/>
    </source>
</evidence>
<dbReference type="EMBL" id="QZKU01000060">
    <property type="protein sequence ID" value="RJP22223.1"/>
    <property type="molecule type" value="Genomic_DNA"/>
</dbReference>
<dbReference type="GO" id="GO:0009055">
    <property type="term" value="F:electron transfer activity"/>
    <property type="evidence" value="ECO:0007669"/>
    <property type="project" value="TreeGrafter"/>
</dbReference>
<dbReference type="PIRSF" id="PIRSF000171">
    <property type="entry name" value="SDHA_APRA_LASPO"/>
    <property type="match status" value="1"/>
</dbReference>
<dbReference type="InterPro" id="IPR030664">
    <property type="entry name" value="SdhA/FrdA/AprA"/>
</dbReference>
<dbReference type="Pfam" id="PF02910">
    <property type="entry name" value="Succ_DH_flav_C"/>
    <property type="match status" value="1"/>
</dbReference>
<evidence type="ECO:0000256" key="2">
    <source>
        <dbReference type="ARBA" id="ARBA00022630"/>
    </source>
</evidence>
<dbReference type="Pfam" id="PF00890">
    <property type="entry name" value="FAD_binding_2"/>
    <property type="match status" value="1"/>
</dbReference>
<proteinExistence type="predicted"/>
<keyword evidence="2" id="KW-0285">Flavoprotein</keyword>
<sequence>MECDRSYTTDLLIIGSEGAGGHAAIEARQRGVDVLIVTKGKISQCGASQMAGADFNVDGRSAKSLGFAGDERDSAERFFSDIVREGLYLNNQRMVEKYVEYCPKAMKDLLDWGMRVYLYESAHSEEVARGVISSGVLWVRAIRKRVKELGIPLLNDHMVIDLLTAGGRVNGAVALDLRSGETALVNCKAIILATGGWHRAYRITSGPYDLTGDGTAMAFRAGATLSSMELVQFIPLCVYWPPLAAGSICTYIFSQFPGVGEQVHLLNRSGLRFMEKYDANALEKSTKAIVSIASELEVEAGLGSPRGGVFFSLAHLGAEMIEMIIQGIKLQFLEQFNEKRHEFTHLLLDLLEQCKHGDIEVGNAAHYMLGGIKVDECARTSIGGLFAAGECSCGLWGAARVASACSQAGAQGKVAGETAAEYIKQVRLSPADREQIKSILDEVSRPLARKNGVNANEILTRMHQISGRHLWVIKEGAGLKKATAALELLEKDVQEAAVIATRSKALNYEWIRLLELRNMITCLKLSANTAFMREESRGEFYRRDFTVTNNDDWLRVLEVTGGGQGIRIEKVKPIVTSIAPPSGKFAFEQAVNVSTASLKR</sequence>
<reference evidence="6 7" key="1">
    <citation type="journal article" date="2017" name="ISME J.">
        <title>Energy and carbon metabolisms in a deep terrestrial subsurface fluid microbial community.</title>
        <authorList>
            <person name="Momper L."/>
            <person name="Jungbluth S.P."/>
            <person name="Lee M.D."/>
            <person name="Amend J.P."/>
        </authorList>
    </citation>
    <scope>NUCLEOTIDE SEQUENCE [LARGE SCALE GENOMIC DNA]</scope>
    <source>
        <strain evidence="6">SURF_5</strain>
    </source>
</reference>
<gene>
    <name evidence="6" type="ORF">C4520_08470</name>
</gene>
<dbReference type="GO" id="GO:0005886">
    <property type="term" value="C:plasma membrane"/>
    <property type="evidence" value="ECO:0007669"/>
    <property type="project" value="TreeGrafter"/>
</dbReference>
<feature type="domain" description="FAD-dependent oxidoreductase 2 FAD-binding" evidence="4">
    <location>
        <begin position="10"/>
        <end position="403"/>
    </location>
</feature>
<dbReference type="PANTHER" id="PTHR11632:SF73">
    <property type="entry name" value="BLR3196 PROTEIN"/>
    <property type="match status" value="1"/>
</dbReference>
<name>A0A3A4NNR3_ABYX5</name>
<dbReference type="Gene3D" id="3.50.50.60">
    <property type="entry name" value="FAD/NAD(P)-binding domain"/>
    <property type="match status" value="1"/>
</dbReference>
<evidence type="ECO:0000259" key="5">
    <source>
        <dbReference type="Pfam" id="PF02910"/>
    </source>
</evidence>
<dbReference type="PRINTS" id="PR00368">
    <property type="entry name" value="FADPNR"/>
</dbReference>
<dbReference type="SUPFAM" id="SSF51905">
    <property type="entry name" value="FAD/NAD(P)-binding domain"/>
    <property type="match status" value="1"/>
</dbReference>
<evidence type="ECO:0000313" key="7">
    <source>
        <dbReference type="Proteomes" id="UP000265882"/>
    </source>
</evidence>